<evidence type="ECO:0000313" key="1">
    <source>
        <dbReference type="EMBL" id="OJA09838.1"/>
    </source>
</evidence>
<reference evidence="1 2" key="1">
    <citation type="submission" date="2016-03" db="EMBL/GenBank/DDBJ databases">
        <title>Comparative genomics of the ectomycorrhizal sister species Rhizopogon vinicolor and Rhizopogon vesiculosus (Basidiomycota: Boletales) reveals a divergence of the mating type B locus.</title>
        <authorList>
            <person name="Mujic A.B."/>
            <person name="Kuo A."/>
            <person name="Tritt A."/>
            <person name="Lipzen A."/>
            <person name="Chen C."/>
            <person name="Johnson J."/>
            <person name="Sharma A."/>
            <person name="Barry K."/>
            <person name="Grigoriev I.V."/>
            <person name="Spatafora J.W."/>
        </authorList>
    </citation>
    <scope>NUCLEOTIDE SEQUENCE [LARGE SCALE GENOMIC DNA]</scope>
    <source>
        <strain evidence="1 2">AM-OR11-056</strain>
    </source>
</reference>
<sequence>VTSVTQLLVKLVNVGVFPSSSFLPPSQPSFFRSTLPTIRGRFREDDDRYSKFWTDILNSLPSTVAQQTIFSSLCYSLAQLPSPLGVTAQDRGIVVQESLLLHAIFGPLQPESDAWNSVLGVILTRDWNEGHARIFVCWAAGAARGTTNSKALQALLARTLDMWSASELVKHSLLSRHHYVTSLLLLIVSYFPRQSELVVSTALSPSFVSAVG</sequence>
<gene>
    <name evidence="1" type="ORF">AZE42_12083</name>
</gene>
<protein>
    <submittedName>
        <fullName evidence="1">Uncharacterized protein</fullName>
    </submittedName>
</protein>
<evidence type="ECO:0000313" key="2">
    <source>
        <dbReference type="Proteomes" id="UP000183567"/>
    </source>
</evidence>
<dbReference type="AlphaFoldDB" id="A0A1J8PKZ9"/>
<name>A0A1J8PKZ9_9AGAM</name>
<dbReference type="EMBL" id="LVVM01005757">
    <property type="protein sequence ID" value="OJA09838.1"/>
    <property type="molecule type" value="Genomic_DNA"/>
</dbReference>
<comment type="caution">
    <text evidence="1">The sequence shown here is derived from an EMBL/GenBank/DDBJ whole genome shotgun (WGS) entry which is preliminary data.</text>
</comment>
<organism evidence="1 2">
    <name type="scientific">Rhizopogon vesiculosus</name>
    <dbReference type="NCBI Taxonomy" id="180088"/>
    <lineage>
        <taxon>Eukaryota</taxon>
        <taxon>Fungi</taxon>
        <taxon>Dikarya</taxon>
        <taxon>Basidiomycota</taxon>
        <taxon>Agaricomycotina</taxon>
        <taxon>Agaricomycetes</taxon>
        <taxon>Agaricomycetidae</taxon>
        <taxon>Boletales</taxon>
        <taxon>Suillineae</taxon>
        <taxon>Rhizopogonaceae</taxon>
        <taxon>Rhizopogon</taxon>
    </lineage>
</organism>
<feature type="non-terminal residue" evidence="1">
    <location>
        <position position="1"/>
    </location>
</feature>
<dbReference type="OrthoDB" id="10254187at2759"/>
<accession>A0A1J8PKZ9</accession>
<proteinExistence type="predicted"/>
<keyword evidence="2" id="KW-1185">Reference proteome</keyword>
<dbReference type="STRING" id="180088.A0A1J8PKZ9"/>
<dbReference type="Proteomes" id="UP000183567">
    <property type="component" value="Unassembled WGS sequence"/>
</dbReference>